<organism evidence="3 4">
    <name type="scientific">Cystobacter fuscus</name>
    <dbReference type="NCBI Taxonomy" id="43"/>
    <lineage>
        <taxon>Bacteria</taxon>
        <taxon>Pseudomonadati</taxon>
        <taxon>Myxococcota</taxon>
        <taxon>Myxococcia</taxon>
        <taxon>Myxococcales</taxon>
        <taxon>Cystobacterineae</taxon>
        <taxon>Archangiaceae</taxon>
        <taxon>Cystobacter</taxon>
    </lineage>
</organism>
<dbReference type="PANTHER" id="PTHR23416:SF23">
    <property type="entry name" value="ACETYLTRANSFERASE C18B11.09C-RELATED"/>
    <property type="match status" value="1"/>
</dbReference>
<accession>A0A250IZG5</accession>
<dbReference type="InterPro" id="IPR011004">
    <property type="entry name" value="Trimer_LpxA-like_sf"/>
</dbReference>
<dbReference type="Gene3D" id="2.160.10.10">
    <property type="entry name" value="Hexapeptide repeat proteins"/>
    <property type="match status" value="1"/>
</dbReference>
<evidence type="ECO:0000313" key="3">
    <source>
        <dbReference type="EMBL" id="ATB37114.1"/>
    </source>
</evidence>
<sequence length="183" mass="18740">MGSRLKRFHAVAHSLRAFREDGARVVRVHREGGARLPRAAAALDASLWALALLRLGAGLRGALGTSLGVSTALRLGFHIDVWSDAIGPGLRLPHPFHIVIGRGVELGPACTVLHGVTLQNGDTRVGRGVFLANGVTVLAGSRIGEGSLVGAASVVRGEIPPASVAVGAPARVVRATRPGEAAA</sequence>
<evidence type="ECO:0000256" key="1">
    <source>
        <dbReference type="ARBA" id="ARBA00007274"/>
    </source>
</evidence>
<reference evidence="3 4" key="1">
    <citation type="submission" date="2017-06" db="EMBL/GenBank/DDBJ databases">
        <title>Sequencing and comparative analysis of myxobacterial genomes.</title>
        <authorList>
            <person name="Rupp O."/>
            <person name="Goesmann A."/>
            <person name="Sogaard-Andersen L."/>
        </authorList>
    </citation>
    <scope>NUCLEOTIDE SEQUENCE [LARGE SCALE GENOMIC DNA]</scope>
    <source>
        <strain evidence="3 4">DSM 52655</strain>
    </source>
</reference>
<gene>
    <name evidence="3" type="ORF">CYFUS_002535</name>
</gene>
<evidence type="ECO:0000256" key="2">
    <source>
        <dbReference type="ARBA" id="ARBA00022679"/>
    </source>
</evidence>
<dbReference type="SUPFAM" id="SSF51161">
    <property type="entry name" value="Trimeric LpxA-like enzymes"/>
    <property type="match status" value="1"/>
</dbReference>
<keyword evidence="2 3" id="KW-0808">Transferase</keyword>
<comment type="similarity">
    <text evidence="1">Belongs to the transferase hexapeptide repeat family.</text>
</comment>
<dbReference type="EMBL" id="CP022098">
    <property type="protein sequence ID" value="ATB37114.1"/>
    <property type="molecule type" value="Genomic_DNA"/>
</dbReference>
<evidence type="ECO:0000313" key="4">
    <source>
        <dbReference type="Proteomes" id="UP000217257"/>
    </source>
</evidence>
<dbReference type="KEGG" id="cfus:CYFUS_002535"/>
<dbReference type="RefSeq" id="WP_095985471.1">
    <property type="nucleotide sequence ID" value="NZ_CP022098.1"/>
</dbReference>
<protein>
    <submittedName>
        <fullName evidence="3">Transferase</fullName>
    </submittedName>
</protein>
<dbReference type="Proteomes" id="UP000217257">
    <property type="component" value="Chromosome"/>
</dbReference>
<proteinExistence type="inferred from homology"/>
<dbReference type="GO" id="GO:0008374">
    <property type="term" value="F:O-acyltransferase activity"/>
    <property type="evidence" value="ECO:0007669"/>
    <property type="project" value="TreeGrafter"/>
</dbReference>
<dbReference type="AlphaFoldDB" id="A0A250IZG5"/>
<name>A0A250IZG5_9BACT</name>
<dbReference type="InterPro" id="IPR051159">
    <property type="entry name" value="Hexapeptide_acetyltransf"/>
</dbReference>
<dbReference type="PANTHER" id="PTHR23416">
    <property type="entry name" value="SIALIC ACID SYNTHASE-RELATED"/>
    <property type="match status" value="1"/>
</dbReference>